<gene>
    <name evidence="1" type="ORF">K452DRAFT_86131</name>
</gene>
<evidence type="ECO:0000313" key="2">
    <source>
        <dbReference type="Proteomes" id="UP000799438"/>
    </source>
</evidence>
<dbReference type="RefSeq" id="XP_033394608.1">
    <property type="nucleotide sequence ID" value="XM_033547242.1"/>
</dbReference>
<organism evidence="1 2">
    <name type="scientific">Aplosporella prunicola CBS 121167</name>
    <dbReference type="NCBI Taxonomy" id="1176127"/>
    <lineage>
        <taxon>Eukaryota</taxon>
        <taxon>Fungi</taxon>
        <taxon>Dikarya</taxon>
        <taxon>Ascomycota</taxon>
        <taxon>Pezizomycotina</taxon>
        <taxon>Dothideomycetes</taxon>
        <taxon>Dothideomycetes incertae sedis</taxon>
        <taxon>Botryosphaeriales</taxon>
        <taxon>Aplosporellaceae</taxon>
        <taxon>Aplosporella</taxon>
    </lineage>
</organism>
<proteinExistence type="predicted"/>
<sequence length="192" mass="20881">MMPSRLAQVVHAQCFFRSSCTLSAGVPSLAHARQDNNLFACRPSWTGRTNDATRSLLLVTTVPARDCLVLPGGVQCSECPHTGYGQCLPAKPPVFPHVAAFIATIYQKLRQQPTHISRAAHPRDAAFNANANVNANTSYCSHLHTCLLPPPLPLLMPSPDEIQKSNAKRQRETFAYYIHTSPATPPGLGNLT</sequence>
<dbReference type="AlphaFoldDB" id="A0A6A6B6L9"/>
<reference evidence="1" key="1">
    <citation type="journal article" date="2020" name="Stud. Mycol.">
        <title>101 Dothideomycetes genomes: a test case for predicting lifestyles and emergence of pathogens.</title>
        <authorList>
            <person name="Haridas S."/>
            <person name="Albert R."/>
            <person name="Binder M."/>
            <person name="Bloem J."/>
            <person name="Labutti K."/>
            <person name="Salamov A."/>
            <person name="Andreopoulos B."/>
            <person name="Baker S."/>
            <person name="Barry K."/>
            <person name="Bills G."/>
            <person name="Bluhm B."/>
            <person name="Cannon C."/>
            <person name="Castanera R."/>
            <person name="Culley D."/>
            <person name="Daum C."/>
            <person name="Ezra D."/>
            <person name="Gonzalez J."/>
            <person name="Henrissat B."/>
            <person name="Kuo A."/>
            <person name="Liang C."/>
            <person name="Lipzen A."/>
            <person name="Lutzoni F."/>
            <person name="Magnuson J."/>
            <person name="Mondo S."/>
            <person name="Nolan M."/>
            <person name="Ohm R."/>
            <person name="Pangilinan J."/>
            <person name="Park H.-J."/>
            <person name="Ramirez L."/>
            <person name="Alfaro M."/>
            <person name="Sun H."/>
            <person name="Tritt A."/>
            <person name="Yoshinaga Y."/>
            <person name="Zwiers L.-H."/>
            <person name="Turgeon B."/>
            <person name="Goodwin S."/>
            <person name="Spatafora J."/>
            <person name="Crous P."/>
            <person name="Grigoriev I."/>
        </authorList>
    </citation>
    <scope>NUCLEOTIDE SEQUENCE</scope>
    <source>
        <strain evidence="1">CBS 121167</strain>
    </source>
</reference>
<name>A0A6A6B6L9_9PEZI</name>
<evidence type="ECO:0000313" key="1">
    <source>
        <dbReference type="EMBL" id="KAF2138895.1"/>
    </source>
</evidence>
<dbReference type="GeneID" id="54304749"/>
<dbReference type="EMBL" id="ML995495">
    <property type="protein sequence ID" value="KAF2138895.1"/>
    <property type="molecule type" value="Genomic_DNA"/>
</dbReference>
<accession>A0A6A6B6L9</accession>
<keyword evidence="2" id="KW-1185">Reference proteome</keyword>
<dbReference type="Proteomes" id="UP000799438">
    <property type="component" value="Unassembled WGS sequence"/>
</dbReference>
<protein>
    <submittedName>
        <fullName evidence="1">Uncharacterized protein</fullName>
    </submittedName>
</protein>